<reference evidence="3" key="1">
    <citation type="journal article" date="2015" name="PLoS Genet.">
        <title>Genome Sequence and Transcriptome Analyses of Chrysochromulina tobin: Metabolic Tools for Enhanced Algal Fitness in the Prominent Order Prymnesiales (Haptophyceae).</title>
        <authorList>
            <person name="Hovde B.T."/>
            <person name="Deodato C.R."/>
            <person name="Hunsperger H.M."/>
            <person name="Ryken S.A."/>
            <person name="Yost W."/>
            <person name="Jha R.K."/>
            <person name="Patterson J."/>
            <person name="Monnat R.J. Jr."/>
            <person name="Barlow S.B."/>
            <person name="Starkenburg S.R."/>
            <person name="Cattolico R.A."/>
        </authorList>
    </citation>
    <scope>NUCLEOTIDE SEQUENCE</scope>
    <source>
        <strain evidence="3">CCMP291</strain>
    </source>
</reference>
<name>A0A0M0K587_9EUKA</name>
<evidence type="ECO:0000313" key="3">
    <source>
        <dbReference type="Proteomes" id="UP000037460"/>
    </source>
</evidence>
<feature type="region of interest" description="Disordered" evidence="1">
    <location>
        <begin position="739"/>
        <end position="775"/>
    </location>
</feature>
<dbReference type="Proteomes" id="UP000037460">
    <property type="component" value="Unassembled WGS sequence"/>
</dbReference>
<feature type="compositionally biased region" description="Acidic residues" evidence="1">
    <location>
        <begin position="641"/>
        <end position="658"/>
    </location>
</feature>
<feature type="region of interest" description="Disordered" evidence="1">
    <location>
        <begin position="600"/>
        <end position="666"/>
    </location>
</feature>
<sequence length="965" mass="102717">MLHTPASIASFLNTYIPHFAAHGPVTPDTVRAGLRRHLRAEAGVHYEDAWLLVQLAHILATSPAAPRSPAAWLQDELQADRERWPGLKQPEGADCETAPPGGSGAGASGPTDGVPGSATASGLLDPAPEPSAEPPTAKGPPRAEVEPIVDAYGRDITSIELIIPIGAKPGGFFSFSLHPGARNVPRMIAEVPALAKPGEAITFGHAVWWPRHGRPAPSDYQLYPVPKAKTLNVLLDGFSDMPAIPPGTPIEHMPIVVFNVPKPRLGDDLQCFQHRFSEWTLVEAHGVPQPGAWAHHERGSTYEAFLLQQNLGKTPKEFGYLPDARLLRLLHLKTRSVCESRLVEWKQGERWALRDDHEGAYQPLSFLCITPLDAKRVRTRAEPCVGAPDMVKTRARWQRERELEEAEEQATSEAFAQAFAAREVAKIREQRELEAAKRKNAAAKGRGRAAAAAAAADADGLAAAAPASKKRSADDALAASGLTAAVHAFASASGPAMAPIASVPYAAWSAEKAAAAPTSSHDRQAPRMTQYEATSWREAEKLRRAYLRAEMLQAAARKQRRLEYHAKTKELEQRLDSLALTSEKRLRGCVARLVAKGRAGAQAPGQTRRTVWRTHGWPSPMRDEATGGGASAVAGESVVSAEDDEDEADEADEDEAAEPPEPRRAVGAASAIATPMLISEDAINNFLCEFIPRAYLAHGTATPDMVREALGRFGAVAGTHYEDAWLVAQLERILAAIEADEDEDESDGEEAYECSEVDDASSDDDEAAEPSAVDEALERISAERAWKATPLGPPLPSEPLLGGLGVGAEVTAIGLQTSAPLNGLEGLVIGFDLDAARYIVLLQGHAESFGLLPANLKRTKSGSRPASMGHDATAAAARAPYANVELDELLKETPLSKELEAVAAGPDGAAYSSGLSLLASLVPVADEVITATGTVLHTVSNPAFAGLPEVLIGEAADEADLPIAD</sequence>
<comment type="caution">
    <text evidence="2">The sequence shown here is derived from an EMBL/GenBank/DDBJ whole genome shotgun (WGS) entry which is preliminary data.</text>
</comment>
<gene>
    <name evidence="2" type="ORF">Ctob_016428</name>
</gene>
<feature type="compositionally biased region" description="Acidic residues" evidence="1">
    <location>
        <begin position="739"/>
        <end position="768"/>
    </location>
</feature>
<dbReference type="EMBL" id="JWZX01001490">
    <property type="protein sequence ID" value="KOO33548.1"/>
    <property type="molecule type" value="Genomic_DNA"/>
</dbReference>
<accession>A0A0M0K587</accession>
<evidence type="ECO:0000256" key="1">
    <source>
        <dbReference type="SAM" id="MobiDB-lite"/>
    </source>
</evidence>
<proteinExistence type="predicted"/>
<organism evidence="2 3">
    <name type="scientific">Chrysochromulina tobinii</name>
    <dbReference type="NCBI Taxonomy" id="1460289"/>
    <lineage>
        <taxon>Eukaryota</taxon>
        <taxon>Haptista</taxon>
        <taxon>Haptophyta</taxon>
        <taxon>Prymnesiophyceae</taxon>
        <taxon>Prymnesiales</taxon>
        <taxon>Chrysochromulinaceae</taxon>
        <taxon>Chrysochromulina</taxon>
    </lineage>
</organism>
<feature type="region of interest" description="Disordered" evidence="1">
    <location>
        <begin position="86"/>
        <end position="143"/>
    </location>
</feature>
<feature type="compositionally biased region" description="Low complexity" evidence="1">
    <location>
        <begin position="631"/>
        <end position="640"/>
    </location>
</feature>
<feature type="non-terminal residue" evidence="2">
    <location>
        <position position="965"/>
    </location>
</feature>
<protein>
    <submittedName>
        <fullName evidence="2">Uncharacterized protein</fullName>
    </submittedName>
</protein>
<keyword evidence="3" id="KW-1185">Reference proteome</keyword>
<evidence type="ECO:0000313" key="2">
    <source>
        <dbReference type="EMBL" id="KOO33548.1"/>
    </source>
</evidence>
<dbReference type="AlphaFoldDB" id="A0A0M0K587"/>